<keyword evidence="1" id="KW-0812">Transmembrane</keyword>
<dbReference type="CDD" id="cd06259">
    <property type="entry name" value="YdcF-like"/>
    <property type="match status" value="1"/>
</dbReference>
<feature type="transmembrane region" description="Helical" evidence="1">
    <location>
        <begin position="37"/>
        <end position="58"/>
    </location>
</feature>
<dbReference type="GO" id="GO:0043164">
    <property type="term" value="P:Gram-negative-bacterium-type cell wall biogenesis"/>
    <property type="evidence" value="ECO:0007669"/>
    <property type="project" value="TreeGrafter"/>
</dbReference>
<accession>A0A173XSC7</accession>
<dbReference type="PANTHER" id="PTHR30336">
    <property type="entry name" value="INNER MEMBRANE PROTEIN, PROBABLE PERMEASE"/>
    <property type="match status" value="1"/>
</dbReference>
<evidence type="ECO:0000256" key="1">
    <source>
        <dbReference type="SAM" id="Phobius"/>
    </source>
</evidence>
<feature type="domain" description="DUF218" evidence="2">
    <location>
        <begin position="109"/>
        <end position="252"/>
    </location>
</feature>
<feature type="transmembrane region" description="Helical" evidence="1">
    <location>
        <begin position="78"/>
        <end position="98"/>
    </location>
</feature>
<dbReference type="InterPro" id="IPR014729">
    <property type="entry name" value="Rossmann-like_a/b/a_fold"/>
</dbReference>
<protein>
    <submittedName>
        <fullName evidence="3">GdmH</fullName>
    </submittedName>
</protein>
<feature type="transmembrane region" description="Helical" evidence="1">
    <location>
        <begin position="12"/>
        <end position="31"/>
    </location>
</feature>
<proteinExistence type="predicted"/>
<dbReference type="PANTHER" id="PTHR30336:SF4">
    <property type="entry name" value="ENVELOPE BIOGENESIS FACTOR ELYC"/>
    <property type="match status" value="1"/>
</dbReference>
<dbReference type="EMBL" id="CYZV01000001">
    <property type="protein sequence ID" value="CUN54811.1"/>
    <property type="molecule type" value="Genomic_DNA"/>
</dbReference>
<keyword evidence="1" id="KW-1133">Transmembrane helix</keyword>
<evidence type="ECO:0000259" key="2">
    <source>
        <dbReference type="Pfam" id="PF02698"/>
    </source>
</evidence>
<evidence type="ECO:0000313" key="4">
    <source>
        <dbReference type="Proteomes" id="UP000095558"/>
    </source>
</evidence>
<dbReference type="InterPro" id="IPR003848">
    <property type="entry name" value="DUF218"/>
</dbReference>
<name>A0A173XSC7_9CLOT</name>
<dbReference type="Gene3D" id="3.40.50.620">
    <property type="entry name" value="HUPs"/>
    <property type="match status" value="1"/>
</dbReference>
<dbReference type="AlphaFoldDB" id="A0A173XSC7"/>
<keyword evidence="1" id="KW-0472">Membrane</keyword>
<gene>
    <name evidence="3" type="ORF">ERS852470_00189</name>
</gene>
<dbReference type="Proteomes" id="UP000095558">
    <property type="component" value="Unassembled WGS sequence"/>
</dbReference>
<dbReference type="GO" id="GO:0005886">
    <property type="term" value="C:plasma membrane"/>
    <property type="evidence" value="ECO:0007669"/>
    <property type="project" value="TreeGrafter"/>
</dbReference>
<dbReference type="Pfam" id="PF02698">
    <property type="entry name" value="DUF218"/>
    <property type="match status" value="1"/>
</dbReference>
<reference evidence="3 4" key="1">
    <citation type="submission" date="2015-09" db="EMBL/GenBank/DDBJ databases">
        <authorList>
            <consortium name="Pathogen Informatics"/>
        </authorList>
    </citation>
    <scope>NUCLEOTIDE SEQUENCE [LARGE SCALE GENOMIC DNA]</scope>
    <source>
        <strain evidence="3 4">2789STDY5834855</strain>
    </source>
</reference>
<sequence length="263" mass="29846">MKMKKSLVGKSNLIYKAFMIIGIILVLYYLVLKLMFGFIAFSSMFCMLGIVLIIYSFIELKFQINIWGKIPKIIRNIVTILFTIGLVLFISVEGLIIYNGHHVDKEKPDYLMVLGAGLRGTKISTSLLYRLETALDFHELYPDVKIIVSGGQGEGEKISEASAMRNFLVDNGVDSSQIIMEDKSTDTYENFLYTKKILDEESEVKDPTVTVISNNFHMFRAKFLAKEVGINTLGYPAPSHKVSAIVFYVREFFGVIKAFVFKR</sequence>
<evidence type="ECO:0000313" key="3">
    <source>
        <dbReference type="EMBL" id="CUN54811.1"/>
    </source>
</evidence>
<dbReference type="InterPro" id="IPR051599">
    <property type="entry name" value="Cell_Envelope_Assoc"/>
</dbReference>
<organism evidence="3 4">
    <name type="scientific">Clostridium disporicum</name>
    <dbReference type="NCBI Taxonomy" id="84024"/>
    <lineage>
        <taxon>Bacteria</taxon>
        <taxon>Bacillati</taxon>
        <taxon>Bacillota</taxon>
        <taxon>Clostridia</taxon>
        <taxon>Eubacteriales</taxon>
        <taxon>Clostridiaceae</taxon>
        <taxon>Clostridium</taxon>
    </lineage>
</organism>
<dbReference type="GO" id="GO:0000270">
    <property type="term" value="P:peptidoglycan metabolic process"/>
    <property type="evidence" value="ECO:0007669"/>
    <property type="project" value="TreeGrafter"/>
</dbReference>